<dbReference type="InterPro" id="IPR000330">
    <property type="entry name" value="SNF2_N"/>
</dbReference>
<dbReference type="InterPro" id="IPR038718">
    <property type="entry name" value="SNF2-like_sf"/>
</dbReference>
<dbReference type="Gene3D" id="3.40.50.300">
    <property type="entry name" value="P-loop containing nucleotide triphosphate hydrolases"/>
    <property type="match status" value="1"/>
</dbReference>
<feature type="region of interest" description="Disordered" evidence="1">
    <location>
        <begin position="1"/>
        <end position="20"/>
    </location>
</feature>
<dbReference type="Gene3D" id="3.40.50.10810">
    <property type="entry name" value="Tandem AAA-ATPase domain"/>
    <property type="match status" value="1"/>
</dbReference>
<organism evidence="3">
    <name type="scientific">Tanacetum cinerariifolium</name>
    <name type="common">Dalmatian daisy</name>
    <name type="synonym">Chrysanthemum cinerariifolium</name>
    <dbReference type="NCBI Taxonomy" id="118510"/>
    <lineage>
        <taxon>Eukaryota</taxon>
        <taxon>Viridiplantae</taxon>
        <taxon>Streptophyta</taxon>
        <taxon>Embryophyta</taxon>
        <taxon>Tracheophyta</taxon>
        <taxon>Spermatophyta</taxon>
        <taxon>Magnoliopsida</taxon>
        <taxon>eudicotyledons</taxon>
        <taxon>Gunneridae</taxon>
        <taxon>Pentapetalae</taxon>
        <taxon>asterids</taxon>
        <taxon>campanulids</taxon>
        <taxon>Asterales</taxon>
        <taxon>Asteraceae</taxon>
        <taxon>Asteroideae</taxon>
        <taxon>Anthemideae</taxon>
        <taxon>Anthemidinae</taxon>
        <taxon>Tanacetum</taxon>
    </lineage>
</organism>
<keyword evidence="3" id="KW-0547">Nucleotide-binding</keyword>
<protein>
    <submittedName>
        <fullName evidence="3">ATP-dependent DNA helicase DDM1 isoform X1</fullName>
    </submittedName>
</protein>
<name>A0A699GKD2_TANCI</name>
<reference evidence="3" key="1">
    <citation type="journal article" date="2019" name="Sci. Rep.">
        <title>Draft genome of Tanacetum cinerariifolium, the natural source of mosquito coil.</title>
        <authorList>
            <person name="Yamashiro T."/>
            <person name="Shiraishi A."/>
            <person name="Satake H."/>
            <person name="Nakayama K."/>
        </authorList>
    </citation>
    <scope>NUCLEOTIDE SEQUENCE</scope>
</reference>
<dbReference type="EMBL" id="BKCJ010001999">
    <property type="protein sequence ID" value="GEU45543.1"/>
    <property type="molecule type" value="Genomic_DNA"/>
</dbReference>
<comment type="caution">
    <text evidence="3">The sequence shown here is derived from an EMBL/GenBank/DDBJ whole genome shotgun (WGS) entry which is preliminary data.</text>
</comment>
<keyword evidence="3" id="KW-0067">ATP-binding</keyword>
<dbReference type="Pfam" id="PF00176">
    <property type="entry name" value="SNF2-rel_dom"/>
    <property type="match status" value="1"/>
</dbReference>
<keyword evidence="3" id="KW-0378">Hydrolase</keyword>
<accession>A0A699GKD2</accession>
<feature type="domain" description="SNF2 N-terminal" evidence="2">
    <location>
        <begin position="18"/>
        <end position="72"/>
    </location>
</feature>
<sequence length="143" mass="15989">MEDKWFDFSGKSTSQEAEEGQTKQVVAKLHVILRHFLLKRVKEDVEHMLPRKKEIILYATLTEHQKYYHAHLVNSYINSKCVCIPVAGDFIFDVAHLLNGGVGFPDSNRDPRGYGLNAAGRKACVPGDQLNGKGIVYDAVFGA</sequence>
<dbReference type="GO" id="GO:0004386">
    <property type="term" value="F:helicase activity"/>
    <property type="evidence" value="ECO:0007669"/>
    <property type="project" value="UniProtKB-KW"/>
</dbReference>
<keyword evidence="3" id="KW-0347">Helicase</keyword>
<dbReference type="GO" id="GO:0005524">
    <property type="term" value="F:ATP binding"/>
    <property type="evidence" value="ECO:0007669"/>
    <property type="project" value="InterPro"/>
</dbReference>
<evidence type="ECO:0000259" key="2">
    <source>
        <dbReference type="Pfam" id="PF00176"/>
    </source>
</evidence>
<dbReference type="InterPro" id="IPR027417">
    <property type="entry name" value="P-loop_NTPase"/>
</dbReference>
<proteinExistence type="predicted"/>
<evidence type="ECO:0000313" key="3">
    <source>
        <dbReference type="EMBL" id="GEU45543.1"/>
    </source>
</evidence>
<dbReference type="PANTHER" id="PTHR10799">
    <property type="entry name" value="SNF2/RAD54 HELICASE FAMILY"/>
    <property type="match status" value="1"/>
</dbReference>
<gene>
    <name evidence="3" type="ORF">Tci_017521</name>
</gene>
<dbReference type="AlphaFoldDB" id="A0A699GKD2"/>
<evidence type="ECO:0000256" key="1">
    <source>
        <dbReference type="SAM" id="MobiDB-lite"/>
    </source>
</evidence>